<reference evidence="9 10" key="1">
    <citation type="submission" date="2010-10" db="EMBL/GenBank/DDBJ databases">
        <title>Complete sequence of Frankia sp. EuI1c.</title>
        <authorList>
            <consortium name="US DOE Joint Genome Institute"/>
            <person name="Lucas S."/>
            <person name="Copeland A."/>
            <person name="Lapidus A."/>
            <person name="Cheng J.-F."/>
            <person name="Bruce D."/>
            <person name="Goodwin L."/>
            <person name="Pitluck S."/>
            <person name="Chertkov O."/>
            <person name="Detter J.C."/>
            <person name="Han C."/>
            <person name="Tapia R."/>
            <person name="Land M."/>
            <person name="Hauser L."/>
            <person name="Jeffries C."/>
            <person name="Kyrpides N."/>
            <person name="Ivanova N."/>
            <person name="Mikhailova N."/>
            <person name="Beauchemin N."/>
            <person name="Sen A."/>
            <person name="Sur S.A."/>
            <person name="Gtari M."/>
            <person name="Wall L."/>
            <person name="Tisa L."/>
            <person name="Woyke T."/>
        </authorList>
    </citation>
    <scope>NUCLEOTIDE SEQUENCE [LARGE SCALE GENOMIC DNA]</scope>
    <source>
        <strain evidence="10">DSM 45817 / CECT 9037 / EuI1c</strain>
    </source>
</reference>
<dbReference type="AlphaFoldDB" id="E3J2R8"/>
<feature type="region of interest" description="Disordered" evidence="6">
    <location>
        <begin position="176"/>
        <end position="227"/>
    </location>
</feature>
<name>E3J2R8_PSEI1</name>
<dbReference type="InterPro" id="IPR013324">
    <property type="entry name" value="RNA_pol_sigma_r3/r4-like"/>
</dbReference>
<dbReference type="InterPro" id="IPR036388">
    <property type="entry name" value="WH-like_DNA-bd_sf"/>
</dbReference>
<dbReference type="SUPFAM" id="SSF88946">
    <property type="entry name" value="Sigma2 domain of RNA polymerase sigma factors"/>
    <property type="match status" value="1"/>
</dbReference>
<keyword evidence="5" id="KW-0804">Transcription</keyword>
<dbReference type="Gene3D" id="1.10.1740.10">
    <property type="match status" value="1"/>
</dbReference>
<protein>
    <submittedName>
        <fullName evidence="9">RNA polymerase, sigma-24 subunit, ECF subfamily</fullName>
    </submittedName>
</protein>
<evidence type="ECO:0000313" key="10">
    <source>
        <dbReference type="Proteomes" id="UP000002484"/>
    </source>
</evidence>
<dbReference type="GO" id="GO:0006352">
    <property type="term" value="P:DNA-templated transcription initiation"/>
    <property type="evidence" value="ECO:0007669"/>
    <property type="project" value="InterPro"/>
</dbReference>
<dbReference type="InterPro" id="IPR013249">
    <property type="entry name" value="RNA_pol_sigma70_r4_t2"/>
</dbReference>
<keyword evidence="2" id="KW-0805">Transcription regulation</keyword>
<evidence type="ECO:0000313" key="9">
    <source>
        <dbReference type="EMBL" id="ADP81729.1"/>
    </source>
</evidence>
<keyword evidence="3" id="KW-0731">Sigma factor</keyword>
<dbReference type="Proteomes" id="UP000002484">
    <property type="component" value="Chromosome"/>
</dbReference>
<dbReference type="InterPro" id="IPR014284">
    <property type="entry name" value="RNA_pol_sigma-70_dom"/>
</dbReference>
<dbReference type="CDD" id="cd06171">
    <property type="entry name" value="Sigma70_r4"/>
    <property type="match status" value="1"/>
</dbReference>
<evidence type="ECO:0000256" key="6">
    <source>
        <dbReference type="SAM" id="MobiDB-lite"/>
    </source>
</evidence>
<dbReference type="Gene3D" id="1.10.10.10">
    <property type="entry name" value="Winged helix-like DNA-binding domain superfamily/Winged helix DNA-binding domain"/>
    <property type="match status" value="1"/>
</dbReference>
<evidence type="ECO:0000256" key="3">
    <source>
        <dbReference type="ARBA" id="ARBA00023082"/>
    </source>
</evidence>
<dbReference type="NCBIfam" id="TIGR02983">
    <property type="entry name" value="SigE-fam_strep"/>
    <property type="match status" value="1"/>
</dbReference>
<evidence type="ECO:0000256" key="2">
    <source>
        <dbReference type="ARBA" id="ARBA00023015"/>
    </source>
</evidence>
<dbReference type="InterPro" id="IPR014325">
    <property type="entry name" value="RNA_pol_sigma-E_actinobac"/>
</dbReference>
<dbReference type="Pfam" id="PF08281">
    <property type="entry name" value="Sigma70_r4_2"/>
    <property type="match status" value="1"/>
</dbReference>
<dbReference type="NCBIfam" id="TIGR02937">
    <property type="entry name" value="sigma70-ECF"/>
    <property type="match status" value="1"/>
</dbReference>
<dbReference type="Pfam" id="PF04542">
    <property type="entry name" value="Sigma70_r2"/>
    <property type="match status" value="1"/>
</dbReference>
<dbReference type="GO" id="GO:0003677">
    <property type="term" value="F:DNA binding"/>
    <property type="evidence" value="ECO:0007669"/>
    <property type="project" value="UniProtKB-KW"/>
</dbReference>
<feature type="domain" description="RNA polymerase sigma factor 70 region 4 type 2" evidence="8">
    <location>
        <begin position="118"/>
        <end position="168"/>
    </location>
</feature>
<dbReference type="GO" id="GO:0016987">
    <property type="term" value="F:sigma factor activity"/>
    <property type="evidence" value="ECO:0007669"/>
    <property type="project" value="UniProtKB-KW"/>
</dbReference>
<gene>
    <name evidence="9" type="ordered locus">FraEuI1c_3722</name>
</gene>
<sequence>MEGARVRADEELAFEAFVAGAADRLLLSAVLLVGGDWAAGEDLLQGAFERTYRHWARIADGQPEAYVRRALVNAATSRWRRLRARVSEVPLVVDGQWTVDLAADGLDHADRMSQRDGLVRALRTLPPRQRAVLVLRYFDDLPEADVAAALGCSVGSVRSQASRGLARLRESEHIRGLGRPRARGPAPAGGLDVLTNETGDEDRVPSPLAPLAAPAFDAARPVRERSL</sequence>
<evidence type="ECO:0000256" key="5">
    <source>
        <dbReference type="ARBA" id="ARBA00023163"/>
    </source>
</evidence>
<organism evidence="9 10">
    <name type="scientific">Pseudofrankia inefficax (strain DSM 45817 / CECT 9037 / DDB 130130 / EuI1c)</name>
    <name type="common">Frankia inefficax</name>
    <dbReference type="NCBI Taxonomy" id="298654"/>
    <lineage>
        <taxon>Bacteria</taxon>
        <taxon>Bacillati</taxon>
        <taxon>Actinomycetota</taxon>
        <taxon>Actinomycetes</taxon>
        <taxon>Frankiales</taxon>
        <taxon>Frankiaceae</taxon>
        <taxon>Pseudofrankia</taxon>
    </lineage>
</organism>
<comment type="similarity">
    <text evidence="1">Belongs to the sigma-70 factor family. ECF subfamily.</text>
</comment>
<dbReference type="InterPro" id="IPR007627">
    <property type="entry name" value="RNA_pol_sigma70_r2"/>
</dbReference>
<dbReference type="eggNOG" id="COG1595">
    <property type="taxonomic scope" value="Bacteria"/>
</dbReference>
<feature type="domain" description="RNA polymerase sigma-70 region 2" evidence="7">
    <location>
        <begin position="24"/>
        <end position="83"/>
    </location>
</feature>
<evidence type="ECO:0000259" key="7">
    <source>
        <dbReference type="Pfam" id="PF04542"/>
    </source>
</evidence>
<dbReference type="PANTHER" id="PTHR43133:SF50">
    <property type="entry name" value="ECF RNA POLYMERASE SIGMA FACTOR SIGM"/>
    <property type="match status" value="1"/>
</dbReference>
<dbReference type="KEGG" id="fri:FraEuI1c_3722"/>
<dbReference type="InParanoid" id="E3J2R8"/>
<dbReference type="InterPro" id="IPR013325">
    <property type="entry name" value="RNA_pol_sigma_r2"/>
</dbReference>
<dbReference type="InterPro" id="IPR039425">
    <property type="entry name" value="RNA_pol_sigma-70-like"/>
</dbReference>
<dbReference type="HOGENOM" id="CLU_047691_15_4_11"/>
<dbReference type="STRING" id="298654.FraEuI1c_3722"/>
<dbReference type="SUPFAM" id="SSF88659">
    <property type="entry name" value="Sigma3 and sigma4 domains of RNA polymerase sigma factors"/>
    <property type="match status" value="1"/>
</dbReference>
<keyword evidence="10" id="KW-1185">Reference proteome</keyword>
<dbReference type="PANTHER" id="PTHR43133">
    <property type="entry name" value="RNA POLYMERASE ECF-TYPE SIGMA FACTO"/>
    <property type="match status" value="1"/>
</dbReference>
<feature type="compositionally biased region" description="Low complexity" evidence="6">
    <location>
        <begin position="205"/>
        <end position="219"/>
    </location>
</feature>
<keyword evidence="4" id="KW-0238">DNA-binding</keyword>
<evidence type="ECO:0000259" key="8">
    <source>
        <dbReference type="Pfam" id="PF08281"/>
    </source>
</evidence>
<evidence type="ECO:0000256" key="1">
    <source>
        <dbReference type="ARBA" id="ARBA00010641"/>
    </source>
</evidence>
<accession>E3J2R8</accession>
<proteinExistence type="inferred from homology"/>
<evidence type="ECO:0000256" key="4">
    <source>
        <dbReference type="ARBA" id="ARBA00023125"/>
    </source>
</evidence>
<dbReference type="EMBL" id="CP002299">
    <property type="protein sequence ID" value="ADP81729.1"/>
    <property type="molecule type" value="Genomic_DNA"/>
</dbReference>